<reference evidence="1 2" key="1">
    <citation type="submission" date="2019-10" db="EMBL/GenBank/DDBJ databases">
        <title>Nocardia macrotermitis sp. nov. and Nocardia aurantia sp. nov., isolated from the gut of fungus growing-termite Macrotermes natalensis.</title>
        <authorList>
            <person name="Benndorf R."/>
            <person name="Schwitalla J."/>
            <person name="Martin K."/>
            <person name="De Beer W."/>
            <person name="Kaster A.-K."/>
            <person name="Vollmers J."/>
            <person name="Poulsen M."/>
            <person name="Beemelmanns C."/>
        </authorList>
    </citation>
    <scope>NUCLEOTIDE SEQUENCE [LARGE SCALE GENOMIC DNA]</scope>
    <source>
        <strain evidence="1 2">RB56</strain>
    </source>
</reference>
<dbReference type="Gene3D" id="1.10.287.1060">
    <property type="entry name" value="ESAT-6-like"/>
    <property type="match status" value="1"/>
</dbReference>
<accession>A0A7K0DJQ2</accession>
<keyword evidence="2" id="KW-1185">Reference proteome</keyword>
<dbReference type="Proteomes" id="UP000431401">
    <property type="component" value="Unassembled WGS sequence"/>
</dbReference>
<evidence type="ECO:0000313" key="1">
    <source>
        <dbReference type="EMBL" id="MQY25014.1"/>
    </source>
</evidence>
<protein>
    <recommendedName>
        <fullName evidence="3">ESAT-6-like protein</fullName>
    </recommendedName>
</protein>
<evidence type="ECO:0008006" key="3">
    <source>
        <dbReference type="Google" id="ProtNLM"/>
    </source>
</evidence>
<name>A0A7K0DJQ2_9NOCA</name>
<dbReference type="InterPro" id="IPR036689">
    <property type="entry name" value="ESAT-6-like_sf"/>
</dbReference>
<dbReference type="SUPFAM" id="SSF140453">
    <property type="entry name" value="EsxAB dimer-like"/>
    <property type="match status" value="1"/>
</dbReference>
<sequence>MAAAVDNMRATLKQIDGEVTAAAGWSGDARDAFNAAAAEWGAASVKINGLLDRITQQVGHGTKQYLSAEADNHTEFQHLSGLS</sequence>
<evidence type="ECO:0000313" key="2">
    <source>
        <dbReference type="Proteomes" id="UP000431401"/>
    </source>
</evidence>
<gene>
    <name evidence="1" type="ORF">NRB56_05680</name>
</gene>
<dbReference type="AlphaFoldDB" id="A0A7K0DJQ2"/>
<comment type="caution">
    <text evidence="1">The sequence shown here is derived from an EMBL/GenBank/DDBJ whole genome shotgun (WGS) entry which is preliminary data.</text>
</comment>
<dbReference type="Pfam" id="PF06013">
    <property type="entry name" value="WXG100"/>
    <property type="match status" value="1"/>
</dbReference>
<proteinExistence type="predicted"/>
<organism evidence="1 2">
    <name type="scientific">Nocardia aurantia</name>
    <dbReference type="NCBI Taxonomy" id="2585199"/>
    <lineage>
        <taxon>Bacteria</taxon>
        <taxon>Bacillati</taxon>
        <taxon>Actinomycetota</taxon>
        <taxon>Actinomycetes</taxon>
        <taxon>Mycobacteriales</taxon>
        <taxon>Nocardiaceae</taxon>
        <taxon>Nocardia</taxon>
    </lineage>
</organism>
<dbReference type="EMBL" id="WEGI01000001">
    <property type="protein sequence ID" value="MQY25014.1"/>
    <property type="molecule type" value="Genomic_DNA"/>
</dbReference>
<dbReference type="InterPro" id="IPR010310">
    <property type="entry name" value="T7SS_ESAT-6-like"/>
</dbReference>